<sequence length="184" mass="20889">MRRKWLARAVLILFLGACAVWYTNWQYPIRDDESAVQLGLNEWHRDTAATPEVFNVISTTQLGESSSHIILYETTSNVIGYARMIKGWNGQFKITESGWGQNVSYHGIQTNHGIYGMLIGTNPGLRLDHVTVESTDADFRFTSELPQEYVFLVYEKLPDSVNSAFPADFTFFDEAGEEIEPVLE</sequence>
<evidence type="ECO:0000313" key="1">
    <source>
        <dbReference type="EMBL" id="MFC4712954.1"/>
    </source>
</evidence>
<organism evidence="1 2">
    <name type="scientific">Planococcus dechangensis</name>
    <dbReference type="NCBI Taxonomy" id="1176255"/>
    <lineage>
        <taxon>Bacteria</taxon>
        <taxon>Bacillati</taxon>
        <taxon>Bacillota</taxon>
        <taxon>Bacilli</taxon>
        <taxon>Bacillales</taxon>
        <taxon>Caryophanaceae</taxon>
        <taxon>Planococcus</taxon>
    </lineage>
</organism>
<reference evidence="2" key="1">
    <citation type="journal article" date="2019" name="Int. J. Syst. Evol. Microbiol.">
        <title>The Global Catalogue of Microorganisms (GCM) 10K type strain sequencing project: providing services to taxonomists for standard genome sequencing and annotation.</title>
        <authorList>
            <consortium name="The Broad Institute Genomics Platform"/>
            <consortium name="The Broad Institute Genome Sequencing Center for Infectious Disease"/>
            <person name="Wu L."/>
            <person name="Ma J."/>
        </authorList>
    </citation>
    <scope>NUCLEOTIDE SEQUENCE [LARGE SCALE GENOMIC DNA]</scope>
    <source>
        <strain evidence="2">CGMCC 1.12151</strain>
    </source>
</reference>
<dbReference type="EMBL" id="JBHSGL010000005">
    <property type="protein sequence ID" value="MFC4712954.1"/>
    <property type="molecule type" value="Genomic_DNA"/>
</dbReference>
<dbReference type="Proteomes" id="UP001595932">
    <property type="component" value="Unassembled WGS sequence"/>
</dbReference>
<keyword evidence="2" id="KW-1185">Reference proteome</keyword>
<protein>
    <recommendedName>
        <fullName evidence="3">DUF4825 domain-containing protein</fullName>
    </recommendedName>
</protein>
<comment type="caution">
    <text evidence="1">The sequence shown here is derived from an EMBL/GenBank/DDBJ whole genome shotgun (WGS) entry which is preliminary data.</text>
</comment>
<evidence type="ECO:0000313" key="2">
    <source>
        <dbReference type="Proteomes" id="UP001595932"/>
    </source>
</evidence>
<proteinExistence type="predicted"/>
<name>A0ABV9MCA9_9BACL</name>
<evidence type="ECO:0008006" key="3">
    <source>
        <dbReference type="Google" id="ProtNLM"/>
    </source>
</evidence>
<gene>
    <name evidence="1" type="ORF">ACFO5U_08795</name>
</gene>
<dbReference type="RefSeq" id="WP_377278488.1">
    <property type="nucleotide sequence ID" value="NZ_JBHSGL010000005.1"/>
</dbReference>
<accession>A0ABV9MCA9</accession>